<dbReference type="Proteomes" id="UP000288943">
    <property type="component" value="Chromosome"/>
</dbReference>
<dbReference type="Proteomes" id="UP001527202">
    <property type="component" value="Unassembled WGS sequence"/>
</dbReference>
<dbReference type="EMBL" id="CP026520">
    <property type="protein sequence ID" value="QAV18872.1"/>
    <property type="molecule type" value="Genomic_DNA"/>
</dbReference>
<dbReference type="RefSeq" id="WP_053228655.1">
    <property type="nucleotide sequence ID" value="NZ_CP026520.1"/>
</dbReference>
<keyword evidence="4" id="KW-1185">Reference proteome</keyword>
<sequence>MSIDDNFKNTKGDIVHATIKSTISAIPAVGGFLSEYFGLVVTSPAEKRKENILVMLDQRLNELNNKIETFDIYSLSNNEAFLSVVLQAINISIRTHQIEKRAALLNAVSNSALTNSIDENRQQMFLSFIDSFNEWHLKILFFLNDPKQNLQKAGHSIDLDKGSIGLVIFQYYPQLSGELEFTKLIMSDLYNRGLISKDSSDLHTIMGGSGMVASRTSALGKQFIQFINTPDELS</sequence>
<dbReference type="KEGG" id="pchi:PC41400_14770"/>
<reference evidence="2 3" key="1">
    <citation type="submission" date="2018-01" db="EMBL/GenBank/DDBJ databases">
        <title>The whole genome sequencing and assembly of Paenibacillus chitinolyticus KCCM 41400 strain.</title>
        <authorList>
            <person name="Kim J.-Y."/>
            <person name="Park M.-K."/>
            <person name="Lee Y.-J."/>
            <person name="Yi H."/>
            <person name="Bahn Y.-S."/>
            <person name="Kim J.F."/>
            <person name="Lee D.-W."/>
        </authorList>
    </citation>
    <scope>NUCLEOTIDE SEQUENCE [LARGE SCALE GENOMIC DNA]</scope>
    <source>
        <strain evidence="2 3">KCCM 41400</strain>
    </source>
</reference>
<evidence type="ECO:0000313" key="2">
    <source>
        <dbReference type="EMBL" id="QAV18872.1"/>
    </source>
</evidence>
<evidence type="ECO:0000313" key="4">
    <source>
        <dbReference type="Proteomes" id="UP001527202"/>
    </source>
</evidence>
<gene>
    <name evidence="1" type="ORF">M5X16_28135</name>
    <name evidence="2" type="ORF">PC41400_14770</name>
</gene>
<proteinExistence type="predicted"/>
<dbReference type="AlphaFoldDB" id="A0A410WX62"/>
<dbReference type="OrthoDB" id="2113051at2"/>
<protein>
    <recommendedName>
        <fullName evidence="5">DUF4393 domain-containing protein</fullName>
    </recommendedName>
</protein>
<organism evidence="2 3">
    <name type="scientific">Paenibacillus chitinolyticus</name>
    <dbReference type="NCBI Taxonomy" id="79263"/>
    <lineage>
        <taxon>Bacteria</taxon>
        <taxon>Bacillati</taxon>
        <taxon>Bacillota</taxon>
        <taxon>Bacilli</taxon>
        <taxon>Bacillales</taxon>
        <taxon>Paenibacillaceae</taxon>
        <taxon>Paenibacillus</taxon>
    </lineage>
</organism>
<dbReference type="GeneID" id="95376077"/>
<evidence type="ECO:0000313" key="3">
    <source>
        <dbReference type="Proteomes" id="UP000288943"/>
    </source>
</evidence>
<name>A0A410WX62_9BACL</name>
<accession>A0A410WX62</accession>
<reference evidence="1 4" key="2">
    <citation type="submission" date="2022-05" db="EMBL/GenBank/DDBJ databases">
        <title>Genome Sequencing of Bee-Associated Microbes.</title>
        <authorList>
            <person name="Dunlap C."/>
        </authorList>
    </citation>
    <scope>NUCLEOTIDE SEQUENCE [LARGE SCALE GENOMIC DNA]</scope>
    <source>
        <strain evidence="1 4">NRRL B-23120</strain>
    </source>
</reference>
<dbReference type="EMBL" id="JAMDMJ010000053">
    <property type="protein sequence ID" value="MCY9599618.1"/>
    <property type="molecule type" value="Genomic_DNA"/>
</dbReference>
<evidence type="ECO:0008006" key="5">
    <source>
        <dbReference type="Google" id="ProtNLM"/>
    </source>
</evidence>
<evidence type="ECO:0000313" key="1">
    <source>
        <dbReference type="EMBL" id="MCY9599618.1"/>
    </source>
</evidence>